<evidence type="ECO:0000313" key="3">
    <source>
        <dbReference type="Proteomes" id="UP000015100"/>
    </source>
</evidence>
<name>S8ATX5_DACHA</name>
<dbReference type="Pfam" id="PF06101">
    <property type="entry name" value="Vps62"/>
    <property type="match status" value="1"/>
</dbReference>
<feature type="chain" id="PRO_5004548748" description="Vacuolar protein sorting-associated protein 62" evidence="1">
    <location>
        <begin position="28"/>
        <end position="352"/>
    </location>
</feature>
<dbReference type="PANTHER" id="PTHR48174">
    <property type="entry name" value="DUF946 FAMILY PROTEIN"/>
    <property type="match status" value="1"/>
</dbReference>
<dbReference type="STRING" id="1284197.S8ATX5"/>
<dbReference type="OMA" id="DAIWYSQ"/>
<feature type="signal peptide" evidence="1">
    <location>
        <begin position="1"/>
        <end position="27"/>
    </location>
</feature>
<dbReference type="PANTHER" id="PTHR48174:SF5">
    <property type="entry name" value="VACUOLAR PROTEIN SORTING-ASSOCIATED PROTEIN 62"/>
    <property type="match status" value="1"/>
</dbReference>
<evidence type="ECO:0000313" key="2">
    <source>
        <dbReference type="EMBL" id="EPS44416.1"/>
    </source>
</evidence>
<reference evidence="2 3" key="1">
    <citation type="journal article" date="2013" name="PLoS Genet.">
        <title>Genomic mechanisms accounting for the adaptation to parasitism in nematode-trapping fungi.</title>
        <authorList>
            <person name="Meerupati T."/>
            <person name="Andersson K.M."/>
            <person name="Friman E."/>
            <person name="Kumar D."/>
            <person name="Tunlid A."/>
            <person name="Ahren D."/>
        </authorList>
    </citation>
    <scope>NUCLEOTIDE SEQUENCE [LARGE SCALE GENOMIC DNA]</scope>
    <source>
        <strain evidence="2 3">CBS 200.50</strain>
    </source>
</reference>
<gene>
    <name evidence="2" type="ORF">H072_1616</name>
</gene>
<dbReference type="HOGENOM" id="CLU_024079_0_1_1"/>
<proteinExistence type="predicted"/>
<dbReference type="InterPro" id="IPR009291">
    <property type="entry name" value="Vps62"/>
</dbReference>
<protein>
    <recommendedName>
        <fullName evidence="4">Vacuolar protein sorting-associated protein 62</fullName>
    </recommendedName>
</protein>
<accession>S8ATX5</accession>
<dbReference type="Proteomes" id="UP000015100">
    <property type="component" value="Unassembled WGS sequence"/>
</dbReference>
<comment type="caution">
    <text evidence="2">The sequence shown here is derived from an EMBL/GenBank/DDBJ whole genome shotgun (WGS) entry which is preliminary data.</text>
</comment>
<dbReference type="OrthoDB" id="188042at2759"/>
<dbReference type="eggNOG" id="ENOG502R5A8">
    <property type="taxonomic scope" value="Eukaryota"/>
</dbReference>
<dbReference type="AlphaFoldDB" id="S8ATX5"/>
<evidence type="ECO:0008006" key="4">
    <source>
        <dbReference type="Google" id="ProtNLM"/>
    </source>
</evidence>
<organism evidence="2 3">
    <name type="scientific">Dactylellina haptotyla (strain CBS 200.50)</name>
    <name type="common">Nematode-trapping fungus</name>
    <name type="synonym">Monacrosporium haptotylum</name>
    <dbReference type="NCBI Taxonomy" id="1284197"/>
    <lineage>
        <taxon>Eukaryota</taxon>
        <taxon>Fungi</taxon>
        <taxon>Dikarya</taxon>
        <taxon>Ascomycota</taxon>
        <taxon>Pezizomycotina</taxon>
        <taxon>Orbiliomycetes</taxon>
        <taxon>Orbiliales</taxon>
        <taxon>Orbiliaceae</taxon>
        <taxon>Dactylellina</taxon>
    </lineage>
</organism>
<evidence type="ECO:0000256" key="1">
    <source>
        <dbReference type="SAM" id="SignalP"/>
    </source>
</evidence>
<sequence length="352" mass="39363">MPILSTTVFKASLLLASLLYSPVKVEAGVIKRGSYGPPPSVPQFVLDYAPLVYLHKDDSYRPSDIGSMLANTRPQVDYQHIQDAPTQITLDNLHKLNDHKDDGKAVYLTAVKDVSSDTEQQWLKGVLPDGSGYTKDAISAAVIVNEKDNDVTDVFYCYFYNFNAGPPIKILGIEAVFGNHVGDWEYNMVRFKNGEPQAIYYSQHAHGEAFTYGATRKRGRRPLTYSAKGSHANYATDGIHDHTIPHFNLPGHLFLVDETNDGHLWDPTLSAYFYKFKNDKFTPYDDKTPVNWLYYRGRWGDQQHPKDSPNQMTLFGNAKFAGGPTGPIDKGLDRKGVCPDGSSCWIMPFLAA</sequence>
<reference evidence="3" key="2">
    <citation type="submission" date="2013-04" db="EMBL/GenBank/DDBJ databases">
        <title>Genomic mechanisms accounting for the adaptation to parasitism in nematode-trapping fungi.</title>
        <authorList>
            <person name="Ahren D.G."/>
        </authorList>
    </citation>
    <scope>NUCLEOTIDE SEQUENCE [LARGE SCALE GENOMIC DNA]</scope>
    <source>
        <strain evidence="3">CBS 200.50</strain>
    </source>
</reference>
<keyword evidence="3" id="KW-1185">Reference proteome</keyword>
<keyword evidence="1" id="KW-0732">Signal</keyword>
<dbReference type="EMBL" id="AQGS01000047">
    <property type="protein sequence ID" value="EPS44416.1"/>
    <property type="molecule type" value="Genomic_DNA"/>
</dbReference>